<dbReference type="InterPro" id="IPR025669">
    <property type="entry name" value="AAA_dom"/>
</dbReference>
<dbReference type="PANTHER" id="PTHR13696:SF52">
    <property type="entry name" value="PARA FAMILY PROTEIN CT_582"/>
    <property type="match status" value="1"/>
</dbReference>
<dbReference type="InterPro" id="IPR050678">
    <property type="entry name" value="DNA_Partitioning_ATPase"/>
</dbReference>
<dbReference type="AlphaFoldDB" id="A0A0W8E482"/>
<proteinExistence type="predicted"/>
<dbReference type="InterPro" id="IPR027417">
    <property type="entry name" value="P-loop_NTPase"/>
</dbReference>
<evidence type="ECO:0000259" key="1">
    <source>
        <dbReference type="Pfam" id="PF13614"/>
    </source>
</evidence>
<dbReference type="PANTHER" id="PTHR13696">
    <property type="entry name" value="P-LOOP CONTAINING NUCLEOSIDE TRIPHOSPHATE HYDROLASE"/>
    <property type="match status" value="1"/>
</dbReference>
<gene>
    <name evidence="2" type="ORF">ASZ90_019388</name>
</gene>
<dbReference type="Pfam" id="PF13614">
    <property type="entry name" value="AAA_31"/>
    <property type="match status" value="1"/>
</dbReference>
<reference evidence="2" key="1">
    <citation type="journal article" date="2015" name="Proc. Natl. Acad. Sci. U.S.A.">
        <title>Networks of energetic and metabolic interactions define dynamics in microbial communities.</title>
        <authorList>
            <person name="Embree M."/>
            <person name="Liu J.K."/>
            <person name="Al-Bassam M.M."/>
            <person name="Zengler K."/>
        </authorList>
    </citation>
    <scope>NUCLEOTIDE SEQUENCE</scope>
</reference>
<organism evidence="2">
    <name type="scientific">hydrocarbon metagenome</name>
    <dbReference type="NCBI Taxonomy" id="938273"/>
    <lineage>
        <taxon>unclassified sequences</taxon>
        <taxon>metagenomes</taxon>
        <taxon>ecological metagenomes</taxon>
    </lineage>
</organism>
<name>A0A0W8E482_9ZZZZ</name>
<dbReference type="Gene3D" id="3.40.50.300">
    <property type="entry name" value="P-loop containing nucleotide triphosphate hydrolases"/>
    <property type="match status" value="1"/>
</dbReference>
<protein>
    <submittedName>
        <fullName evidence="2">Chromosome (Plasmid) partitioning protein para / sporulation initiation inhibitor protein soj</fullName>
    </submittedName>
</protein>
<accession>A0A0W8E482</accession>
<feature type="domain" description="AAA" evidence="1">
    <location>
        <begin position="3"/>
        <end position="197"/>
    </location>
</feature>
<dbReference type="SUPFAM" id="SSF52540">
    <property type="entry name" value="P-loop containing nucleoside triphosphate hydrolases"/>
    <property type="match status" value="1"/>
</dbReference>
<comment type="caution">
    <text evidence="2">The sequence shown here is derived from an EMBL/GenBank/DDBJ whole genome shotgun (WGS) entry which is preliminary data.</text>
</comment>
<dbReference type="CDD" id="cd02042">
    <property type="entry name" value="ParAB_family"/>
    <property type="match status" value="1"/>
</dbReference>
<evidence type="ECO:0000313" key="2">
    <source>
        <dbReference type="EMBL" id="KUG03289.1"/>
    </source>
</evidence>
<dbReference type="EMBL" id="LNQE01001888">
    <property type="protein sequence ID" value="KUG03289.1"/>
    <property type="molecule type" value="Genomic_DNA"/>
</dbReference>
<sequence length="287" mass="31506">MPEVISIINLKGGVGKTTITIALGEIMASRHGLKVLIIDLDPQTNATVALIGEDVWVKRNIRGQTLMQLFRDKLENTNIFSAEEAIIKNVSNVGGGINGLDLLPSSLDLIDLQDLIINIPVSRFLPLKPVTVLAEAVADHLPGYDVILIDCPPNLGLITQNGLIISQHYLIPVIPDVLSTYGIPQIVSRIKRLSDSTGITISPLGVVANKFRKQNIYHSNQINLLKLRETEGGYRRLFNTVIPETSRAAAAMDFTAVCMSLHHKYGYEIPYAVYTALTEEVLNYVQA</sequence>